<dbReference type="PANTHER" id="PTHR38790:SF9">
    <property type="entry name" value="F-BOX DOMAIN-CONTAINING PROTEIN"/>
    <property type="match status" value="1"/>
</dbReference>
<evidence type="ECO:0000256" key="1">
    <source>
        <dbReference type="SAM" id="MobiDB-lite"/>
    </source>
</evidence>
<feature type="region of interest" description="Disordered" evidence="1">
    <location>
        <begin position="34"/>
        <end position="65"/>
    </location>
</feature>
<evidence type="ECO:0000313" key="3">
    <source>
        <dbReference type="Proteomes" id="UP000799428"/>
    </source>
</evidence>
<dbReference type="AlphaFoldDB" id="A0A6G1KJS9"/>
<proteinExistence type="predicted"/>
<name>A0A6G1KJS9_9PLEO</name>
<dbReference type="OrthoDB" id="62952at2759"/>
<reference evidence="2" key="1">
    <citation type="journal article" date="2020" name="Stud. Mycol.">
        <title>101 Dothideomycetes genomes: a test case for predicting lifestyles and emergence of pathogens.</title>
        <authorList>
            <person name="Haridas S."/>
            <person name="Albert R."/>
            <person name="Binder M."/>
            <person name="Bloem J."/>
            <person name="Labutti K."/>
            <person name="Salamov A."/>
            <person name="Andreopoulos B."/>
            <person name="Baker S."/>
            <person name="Barry K."/>
            <person name="Bills G."/>
            <person name="Bluhm B."/>
            <person name="Cannon C."/>
            <person name="Castanera R."/>
            <person name="Culley D."/>
            <person name="Daum C."/>
            <person name="Ezra D."/>
            <person name="Gonzalez J."/>
            <person name="Henrissat B."/>
            <person name="Kuo A."/>
            <person name="Liang C."/>
            <person name="Lipzen A."/>
            <person name="Lutzoni F."/>
            <person name="Magnuson J."/>
            <person name="Mondo S."/>
            <person name="Nolan M."/>
            <person name="Ohm R."/>
            <person name="Pangilinan J."/>
            <person name="Park H.-J."/>
            <person name="Ramirez L."/>
            <person name="Alfaro M."/>
            <person name="Sun H."/>
            <person name="Tritt A."/>
            <person name="Yoshinaga Y."/>
            <person name="Zwiers L.-H."/>
            <person name="Turgeon B."/>
            <person name="Goodwin S."/>
            <person name="Spatafora J."/>
            <person name="Crous P."/>
            <person name="Grigoriev I."/>
        </authorList>
    </citation>
    <scope>NUCLEOTIDE SEQUENCE</scope>
    <source>
        <strain evidence="2">CBS 279.74</strain>
    </source>
</reference>
<evidence type="ECO:0008006" key="4">
    <source>
        <dbReference type="Google" id="ProtNLM"/>
    </source>
</evidence>
<protein>
    <recommendedName>
        <fullName evidence="4">F-box domain-containing protein</fullName>
    </recommendedName>
</protein>
<organism evidence="2 3">
    <name type="scientific">Pleomassaria siparia CBS 279.74</name>
    <dbReference type="NCBI Taxonomy" id="1314801"/>
    <lineage>
        <taxon>Eukaryota</taxon>
        <taxon>Fungi</taxon>
        <taxon>Dikarya</taxon>
        <taxon>Ascomycota</taxon>
        <taxon>Pezizomycotina</taxon>
        <taxon>Dothideomycetes</taxon>
        <taxon>Pleosporomycetidae</taxon>
        <taxon>Pleosporales</taxon>
        <taxon>Pleomassariaceae</taxon>
        <taxon>Pleomassaria</taxon>
    </lineage>
</organism>
<gene>
    <name evidence="2" type="ORF">K504DRAFT_401733</name>
</gene>
<dbReference type="EMBL" id="MU005766">
    <property type="protein sequence ID" value="KAF2712651.1"/>
    <property type="molecule type" value="Genomic_DNA"/>
</dbReference>
<dbReference type="Proteomes" id="UP000799428">
    <property type="component" value="Unassembled WGS sequence"/>
</dbReference>
<keyword evidence="3" id="KW-1185">Reference proteome</keyword>
<sequence length="331" mass="38855">MMAPRRNPQRMCKKEKLTMLVNPVHVADVGERPRVGRPAAPKVYRNPRNVQSNTRHQAHNNSNEPFRFFNLPREVRDHVYSYLVVRRGRRTPIIEAKTILKNQKKRVTAERTRIRLNQKRAQSGRRSITPREAATEPIVHLHVLQASKALQYEVSEYLYENNWFAISIDNFPMTTIDAPLGWDYSRMTRLQLELQLKDAQRMNSYIDWMTFFAAFPSVRFLRIIPTFHPRYYDWAQAELHDWNTAHFVFRAFFRELLANIPKRINLKLGPSLRPKDDMQLEGKVAVGRGLLMQMYMELGTRRERDVHGGVFGGCLKVDRIIDCEPVMVAQI</sequence>
<accession>A0A6G1KJS9</accession>
<feature type="compositionally biased region" description="Polar residues" evidence="1">
    <location>
        <begin position="48"/>
        <end position="64"/>
    </location>
</feature>
<evidence type="ECO:0000313" key="2">
    <source>
        <dbReference type="EMBL" id="KAF2712651.1"/>
    </source>
</evidence>
<dbReference type="PANTHER" id="PTHR38790">
    <property type="entry name" value="2EXR DOMAIN-CONTAINING PROTEIN-RELATED"/>
    <property type="match status" value="1"/>
</dbReference>